<feature type="domain" description="Cadherin" evidence="10">
    <location>
        <begin position="267"/>
        <end position="371"/>
    </location>
</feature>
<comment type="caution">
    <text evidence="11">The sequence shown here is derived from an EMBL/GenBank/DDBJ whole genome shotgun (WGS) entry which is preliminary data.</text>
</comment>
<dbReference type="PROSITE" id="PS00232">
    <property type="entry name" value="CADHERIN_1"/>
    <property type="match status" value="2"/>
</dbReference>
<evidence type="ECO:0000256" key="9">
    <source>
        <dbReference type="PROSITE-ProRule" id="PRU00043"/>
    </source>
</evidence>
<comment type="subcellular location">
    <subcellularLocation>
        <location evidence="1">Membrane</location>
        <topology evidence="1">Single-pass membrane protein</topology>
    </subcellularLocation>
</comment>
<evidence type="ECO:0000259" key="10">
    <source>
        <dbReference type="PROSITE" id="PS50268"/>
    </source>
</evidence>
<reference evidence="11" key="1">
    <citation type="submission" date="2020-02" db="EMBL/GenBank/DDBJ databases">
        <title>Bird 10,000 Genomes (B10K) Project - Family phase.</title>
        <authorList>
            <person name="Zhang G."/>
        </authorList>
    </citation>
    <scope>NUCLEOTIDE SEQUENCE</scope>
    <source>
        <strain evidence="11">B10K-IZ-033-77</strain>
    </source>
</reference>
<dbReference type="Gene3D" id="2.60.40.60">
    <property type="entry name" value="Cadherins"/>
    <property type="match status" value="5"/>
</dbReference>
<keyword evidence="2" id="KW-0812">Transmembrane</keyword>
<feature type="domain" description="Cadherin" evidence="10">
    <location>
        <begin position="372"/>
        <end position="408"/>
    </location>
</feature>
<keyword evidence="8" id="KW-0325">Glycoprotein</keyword>
<dbReference type="Pfam" id="PF00028">
    <property type="entry name" value="Cadherin"/>
    <property type="match status" value="3"/>
</dbReference>
<evidence type="ECO:0000256" key="2">
    <source>
        <dbReference type="ARBA" id="ARBA00022692"/>
    </source>
</evidence>
<dbReference type="InterPro" id="IPR002126">
    <property type="entry name" value="Cadherin-like_dom"/>
</dbReference>
<evidence type="ECO:0000256" key="3">
    <source>
        <dbReference type="ARBA" id="ARBA00022737"/>
    </source>
</evidence>
<keyword evidence="6" id="KW-1133">Transmembrane helix</keyword>
<dbReference type="EMBL" id="WEIY01001606">
    <property type="protein sequence ID" value="NXY12249.1"/>
    <property type="molecule type" value="Genomic_DNA"/>
</dbReference>
<evidence type="ECO:0000256" key="7">
    <source>
        <dbReference type="ARBA" id="ARBA00023136"/>
    </source>
</evidence>
<dbReference type="Pfam" id="PF08266">
    <property type="entry name" value="Cadherin_2"/>
    <property type="match status" value="1"/>
</dbReference>
<feature type="domain" description="Cadherin" evidence="10">
    <location>
        <begin position="162"/>
        <end position="266"/>
    </location>
</feature>
<feature type="non-terminal residue" evidence="11">
    <location>
        <position position="1"/>
    </location>
</feature>
<keyword evidence="12" id="KW-1185">Reference proteome</keyword>
<dbReference type="CDD" id="cd11304">
    <property type="entry name" value="Cadherin_repeat"/>
    <property type="match status" value="4"/>
</dbReference>
<dbReference type="InterPro" id="IPR020894">
    <property type="entry name" value="Cadherin_CS"/>
</dbReference>
<organism evidence="11 12">
    <name type="scientific">Pteruthius melanotis</name>
    <dbReference type="NCBI Taxonomy" id="357074"/>
    <lineage>
        <taxon>Eukaryota</taxon>
        <taxon>Metazoa</taxon>
        <taxon>Chordata</taxon>
        <taxon>Craniata</taxon>
        <taxon>Vertebrata</taxon>
        <taxon>Euteleostomi</taxon>
        <taxon>Archelosauria</taxon>
        <taxon>Archosauria</taxon>
        <taxon>Dinosauria</taxon>
        <taxon>Saurischia</taxon>
        <taxon>Theropoda</taxon>
        <taxon>Coelurosauria</taxon>
        <taxon>Aves</taxon>
        <taxon>Neognathae</taxon>
        <taxon>Neoaves</taxon>
        <taxon>Telluraves</taxon>
        <taxon>Australaves</taxon>
        <taxon>Passeriformes</taxon>
        <taxon>Sylvioidea</taxon>
        <taxon>Timaliidae</taxon>
        <taxon>Pteruthius</taxon>
    </lineage>
</organism>
<keyword evidence="5" id="KW-0130">Cell adhesion</keyword>
<evidence type="ECO:0000256" key="6">
    <source>
        <dbReference type="ARBA" id="ARBA00022989"/>
    </source>
</evidence>
<dbReference type="AlphaFoldDB" id="A0A852NEX3"/>
<dbReference type="FunFam" id="2.60.40.60:FF:000002">
    <property type="entry name" value="Protocadherin alpha 2"/>
    <property type="match status" value="1"/>
</dbReference>
<keyword evidence="3" id="KW-0677">Repeat</keyword>
<evidence type="ECO:0000313" key="12">
    <source>
        <dbReference type="Proteomes" id="UP000603297"/>
    </source>
</evidence>
<accession>A0A852NEX3</accession>
<dbReference type="PRINTS" id="PR00205">
    <property type="entry name" value="CADHERIN"/>
</dbReference>
<dbReference type="GO" id="GO:0005509">
    <property type="term" value="F:calcium ion binding"/>
    <property type="evidence" value="ECO:0007669"/>
    <property type="project" value="UniProtKB-UniRule"/>
</dbReference>
<evidence type="ECO:0000313" key="11">
    <source>
        <dbReference type="EMBL" id="NXY12249.1"/>
    </source>
</evidence>
<dbReference type="OrthoDB" id="6252479at2759"/>
<dbReference type="InterPro" id="IPR013164">
    <property type="entry name" value="Cadherin_N"/>
</dbReference>
<evidence type="ECO:0000256" key="8">
    <source>
        <dbReference type="ARBA" id="ARBA00023180"/>
    </source>
</evidence>
<feature type="domain" description="Cadherin" evidence="10">
    <location>
        <begin position="53"/>
        <end position="161"/>
    </location>
</feature>
<dbReference type="PANTHER" id="PTHR24028:SF73">
    <property type="entry name" value="PROTOCADHERIN GAMMA-B3-RELATED"/>
    <property type="match status" value="1"/>
</dbReference>
<evidence type="ECO:0000256" key="4">
    <source>
        <dbReference type="ARBA" id="ARBA00022837"/>
    </source>
</evidence>
<evidence type="ECO:0000256" key="1">
    <source>
        <dbReference type="ARBA" id="ARBA00004167"/>
    </source>
</evidence>
<protein>
    <submittedName>
        <fullName evidence="11">PCDGH protein</fullName>
    </submittedName>
</protein>
<feature type="non-terminal residue" evidence="11">
    <location>
        <position position="408"/>
    </location>
</feature>
<keyword evidence="4 9" id="KW-0106">Calcium</keyword>
<dbReference type="Proteomes" id="UP000603297">
    <property type="component" value="Unassembled WGS sequence"/>
</dbReference>
<dbReference type="GO" id="GO:0005886">
    <property type="term" value="C:plasma membrane"/>
    <property type="evidence" value="ECO:0007669"/>
    <property type="project" value="InterPro"/>
</dbReference>
<sequence length="408" mass="44544">GNLYVNERLDREEMCGESPTCSVSFEALVHNPLNVFHVEVDIEDVNDNAPRFLRENLQLEINEFTSPGARFYLGVAGDADVGSNSLQGYELEANEYFAVEVKESQDGSKFAELVLRHSLDREKEQRLSLVLTALDGGDPPRTGTAQLWINVTDANDNPPVFAQDRYRVSLREDAPLGSVVLNVSATDADAGTNAHITYGFGEMPAKVLQKFLLDSERGIITLQEALDFEDTRAFSLAVQARDGGEHFDTAKVIITVTDVNDNAPELTVSSAVSAISEDAPPGTVVALLHVQDGDSGANGDVRCSLDGDVPFRLEKSYEDYYRVVTAQKLDREEISEYNVTVRAADGGSPPLQSSAVLSLRVLDVNDNAPVFAQERYSARVAENNAAGALVLRVRATDADWGQNARVRY</sequence>
<dbReference type="SUPFAM" id="SSF49313">
    <property type="entry name" value="Cadherin-like"/>
    <property type="match status" value="4"/>
</dbReference>
<dbReference type="InterPro" id="IPR050174">
    <property type="entry name" value="Protocadherin/Cadherin-CA"/>
</dbReference>
<keyword evidence="7" id="KW-0472">Membrane</keyword>
<dbReference type="SMART" id="SM00112">
    <property type="entry name" value="CA"/>
    <property type="match status" value="3"/>
</dbReference>
<gene>
    <name evidence="11" type="primary">Pcdhgb5</name>
    <name evidence="11" type="ORF">PTEMEL_R07493</name>
</gene>
<name>A0A852NEX3_9PASS</name>
<evidence type="ECO:0000256" key="5">
    <source>
        <dbReference type="ARBA" id="ARBA00022889"/>
    </source>
</evidence>
<dbReference type="GO" id="GO:0007156">
    <property type="term" value="P:homophilic cell adhesion via plasma membrane adhesion molecules"/>
    <property type="evidence" value="ECO:0007669"/>
    <property type="project" value="InterPro"/>
</dbReference>
<proteinExistence type="predicted"/>
<dbReference type="PROSITE" id="PS50268">
    <property type="entry name" value="CADHERIN_2"/>
    <property type="match status" value="5"/>
</dbReference>
<dbReference type="FunFam" id="2.60.40.60:FF:000018">
    <property type="entry name" value="Protocadherin gamma c3"/>
    <property type="match status" value="1"/>
</dbReference>
<dbReference type="PANTHER" id="PTHR24028">
    <property type="entry name" value="CADHERIN-87A"/>
    <property type="match status" value="1"/>
</dbReference>
<feature type="domain" description="Cadherin" evidence="10">
    <location>
        <begin position="1"/>
        <end position="52"/>
    </location>
</feature>
<dbReference type="FunFam" id="2.60.40.60:FF:000248">
    <property type="entry name" value="Protocadherin 10"/>
    <property type="match status" value="1"/>
</dbReference>
<dbReference type="InterPro" id="IPR015919">
    <property type="entry name" value="Cadherin-like_sf"/>
</dbReference>